<dbReference type="PIRSF" id="PIRSF000167">
    <property type="entry name" value="HemN"/>
    <property type="match status" value="1"/>
</dbReference>
<evidence type="ECO:0000256" key="16">
    <source>
        <dbReference type="PIRSR" id="PIRSR000167-1"/>
    </source>
</evidence>
<dbReference type="InterPro" id="IPR004558">
    <property type="entry name" value="Coprogen_oxidase_HemN"/>
</dbReference>
<dbReference type="AlphaFoldDB" id="A0A1L9NT16"/>
<evidence type="ECO:0000256" key="15">
    <source>
        <dbReference type="PIRNR" id="PIRNR000167"/>
    </source>
</evidence>
<evidence type="ECO:0000256" key="12">
    <source>
        <dbReference type="ARBA" id="ARBA00023244"/>
    </source>
</evidence>
<evidence type="ECO:0000259" key="18">
    <source>
        <dbReference type="PROSITE" id="PS51918"/>
    </source>
</evidence>
<dbReference type="InterPro" id="IPR006638">
    <property type="entry name" value="Elp3/MiaA/NifB-like_rSAM"/>
</dbReference>
<dbReference type="Proteomes" id="UP000184514">
    <property type="component" value="Unassembled WGS sequence"/>
</dbReference>
<accession>A0A1L9NT16</accession>
<evidence type="ECO:0000256" key="1">
    <source>
        <dbReference type="ARBA" id="ARBA00004496"/>
    </source>
</evidence>
<evidence type="ECO:0000313" key="20">
    <source>
        <dbReference type="Proteomes" id="UP000184514"/>
    </source>
</evidence>
<evidence type="ECO:0000256" key="11">
    <source>
        <dbReference type="ARBA" id="ARBA00023014"/>
    </source>
</evidence>
<dbReference type="GO" id="GO:0005737">
    <property type="term" value="C:cytoplasm"/>
    <property type="evidence" value="ECO:0007669"/>
    <property type="project" value="UniProtKB-SubCell"/>
</dbReference>
<keyword evidence="7 15" id="KW-0949">S-adenosyl-L-methionine</keyword>
<comment type="cofactor">
    <cofactor evidence="15 17">
        <name>[4Fe-4S] cluster</name>
        <dbReference type="ChEBI" id="CHEBI:49883"/>
    </cofactor>
    <text evidence="15 17">Binds 1 [4Fe-4S] cluster. The cluster is coordinated with 3 cysteines and an exchangeable S-adenosyl-L-methionine.</text>
</comment>
<feature type="binding site" evidence="16">
    <location>
        <position position="171"/>
    </location>
    <ligand>
        <name>S-adenosyl-L-methionine</name>
        <dbReference type="ChEBI" id="CHEBI:59789"/>
        <label>2</label>
    </ligand>
</feature>
<dbReference type="GO" id="GO:0051989">
    <property type="term" value="F:coproporphyrinogen dehydrogenase activity"/>
    <property type="evidence" value="ECO:0007669"/>
    <property type="project" value="UniProtKB-EC"/>
</dbReference>
<dbReference type="Pfam" id="PF04055">
    <property type="entry name" value="Radical_SAM"/>
    <property type="match status" value="1"/>
</dbReference>
<evidence type="ECO:0000256" key="4">
    <source>
        <dbReference type="ARBA" id="ARBA00011245"/>
    </source>
</evidence>
<feature type="binding site" evidence="16">
    <location>
        <begin position="112"/>
        <end position="113"/>
    </location>
    <ligand>
        <name>S-adenosyl-L-methionine</name>
        <dbReference type="ChEBI" id="CHEBI:59789"/>
        <label>2</label>
    </ligand>
</feature>
<keyword evidence="20" id="KW-1185">Reference proteome</keyword>
<dbReference type="EMBL" id="MLCB01000186">
    <property type="protein sequence ID" value="OJI92342.1"/>
    <property type="molecule type" value="Genomic_DNA"/>
</dbReference>
<dbReference type="GO" id="GO:0046872">
    <property type="term" value="F:metal ion binding"/>
    <property type="evidence" value="ECO:0007669"/>
    <property type="project" value="UniProtKB-KW"/>
</dbReference>
<feature type="binding site" evidence="16">
    <location>
        <position position="208"/>
    </location>
    <ligand>
        <name>S-adenosyl-L-methionine</name>
        <dbReference type="ChEBI" id="CHEBI:59789"/>
        <label>2</label>
    </ligand>
</feature>
<evidence type="ECO:0000256" key="3">
    <source>
        <dbReference type="ARBA" id="ARBA00005493"/>
    </source>
</evidence>
<comment type="subcellular location">
    <subcellularLocation>
        <location evidence="1 15">Cytoplasm</location>
    </subcellularLocation>
</comment>
<keyword evidence="9 15" id="KW-0560">Oxidoreductase</keyword>
<comment type="similarity">
    <text evidence="3 15">Belongs to the anaerobic coproporphyrinogen-III oxidase family.</text>
</comment>
<dbReference type="SFLD" id="SFLDG01065">
    <property type="entry name" value="anaerobic_coproporphyrinogen-I"/>
    <property type="match status" value="1"/>
</dbReference>
<feature type="binding site" evidence="17">
    <location>
        <position position="67"/>
    </location>
    <ligand>
        <name>[4Fe-4S] cluster</name>
        <dbReference type="ChEBI" id="CHEBI:49883"/>
        <note>4Fe-4S-S-AdoMet</note>
    </ligand>
</feature>
<comment type="caution">
    <text evidence="19">The sequence shown here is derived from an EMBL/GenBank/DDBJ whole genome shotgun (WGS) entry which is preliminary data.</text>
</comment>
<dbReference type="SMART" id="SM00729">
    <property type="entry name" value="Elp3"/>
    <property type="match status" value="1"/>
</dbReference>
<keyword evidence="12 15" id="KW-0627">Porphyrin biosynthesis</keyword>
<keyword evidence="11 15" id="KW-0411">Iron-sulfur</keyword>
<keyword evidence="10 15" id="KW-0408">Iron</keyword>
<feature type="binding site" evidence="16">
    <location>
        <begin position="66"/>
        <end position="68"/>
    </location>
    <ligand>
        <name>S-adenosyl-L-methionine</name>
        <dbReference type="ChEBI" id="CHEBI:59789"/>
        <label>2</label>
    </ligand>
</feature>
<evidence type="ECO:0000256" key="8">
    <source>
        <dbReference type="ARBA" id="ARBA00022723"/>
    </source>
</evidence>
<dbReference type="Gene3D" id="3.80.30.20">
    <property type="entry name" value="tm_1862 like domain"/>
    <property type="match status" value="1"/>
</dbReference>
<dbReference type="EC" id="1.3.98.3" evidence="15"/>
<feature type="binding site" evidence="16">
    <location>
        <position position="144"/>
    </location>
    <ligand>
        <name>S-adenosyl-L-methionine</name>
        <dbReference type="ChEBI" id="CHEBI:59789"/>
        <label>1</label>
    </ligand>
</feature>
<feature type="binding site" evidence="17">
    <location>
        <position position="60"/>
    </location>
    <ligand>
        <name>[4Fe-4S] cluster</name>
        <dbReference type="ChEBI" id="CHEBI:49883"/>
        <note>4Fe-4S-S-AdoMet</note>
    </ligand>
</feature>
<evidence type="ECO:0000256" key="14">
    <source>
        <dbReference type="ARBA" id="ARBA00048321"/>
    </source>
</evidence>
<feature type="binding site" evidence="17">
    <location>
        <position position="64"/>
    </location>
    <ligand>
        <name>[4Fe-4S] cluster</name>
        <dbReference type="ChEBI" id="CHEBI:49883"/>
        <note>4Fe-4S-S-AdoMet</note>
    </ligand>
</feature>
<keyword evidence="5 15" id="KW-0004">4Fe-4S</keyword>
<dbReference type="SUPFAM" id="SSF102114">
    <property type="entry name" value="Radical SAM enzymes"/>
    <property type="match status" value="1"/>
</dbReference>
<dbReference type="STRING" id="696762.PFRI_34460"/>
<evidence type="ECO:0000256" key="17">
    <source>
        <dbReference type="PIRSR" id="PIRSR000167-2"/>
    </source>
</evidence>
<feature type="domain" description="Radical SAM core" evidence="18">
    <location>
        <begin position="45"/>
        <end position="287"/>
    </location>
</feature>
<feature type="binding site" evidence="16">
    <location>
        <position position="328"/>
    </location>
    <ligand>
        <name>S-adenosyl-L-methionine</name>
        <dbReference type="ChEBI" id="CHEBI:59789"/>
        <label>1</label>
    </ligand>
</feature>
<dbReference type="GO" id="GO:0051539">
    <property type="term" value="F:4 iron, 4 sulfur cluster binding"/>
    <property type="evidence" value="ECO:0007669"/>
    <property type="project" value="UniProtKB-KW"/>
</dbReference>
<keyword evidence="8 15" id="KW-0479">Metal-binding</keyword>
<gene>
    <name evidence="19" type="primary">hemN_2</name>
    <name evidence="19" type="ORF">PFRI_34460</name>
</gene>
<feature type="binding site" evidence="16">
    <location>
        <position position="242"/>
    </location>
    <ligand>
        <name>S-adenosyl-L-methionine</name>
        <dbReference type="ChEBI" id="CHEBI:59789"/>
        <label>2</label>
    </ligand>
</feature>
<dbReference type="InterPro" id="IPR058240">
    <property type="entry name" value="rSAM_sf"/>
</dbReference>
<evidence type="ECO:0000256" key="10">
    <source>
        <dbReference type="ARBA" id="ARBA00023004"/>
    </source>
</evidence>
<organism evidence="19 20">
    <name type="scientific">Planktotalea frisia</name>
    <dbReference type="NCBI Taxonomy" id="696762"/>
    <lineage>
        <taxon>Bacteria</taxon>
        <taxon>Pseudomonadati</taxon>
        <taxon>Pseudomonadota</taxon>
        <taxon>Alphaproteobacteria</taxon>
        <taxon>Rhodobacterales</taxon>
        <taxon>Paracoccaceae</taxon>
        <taxon>Planktotalea</taxon>
    </lineage>
</organism>
<evidence type="ECO:0000313" key="19">
    <source>
        <dbReference type="EMBL" id="OJI92342.1"/>
    </source>
</evidence>
<evidence type="ECO:0000256" key="13">
    <source>
        <dbReference type="ARBA" id="ARBA00024295"/>
    </source>
</evidence>
<dbReference type="UniPathway" id="UPA00251">
    <property type="reaction ID" value="UER00323"/>
</dbReference>
<evidence type="ECO:0000256" key="5">
    <source>
        <dbReference type="ARBA" id="ARBA00022485"/>
    </source>
</evidence>
<dbReference type="InterPro" id="IPR007197">
    <property type="entry name" value="rSAM"/>
</dbReference>
<dbReference type="GO" id="GO:0004109">
    <property type="term" value="F:coproporphyrinogen oxidase activity"/>
    <property type="evidence" value="ECO:0007669"/>
    <property type="project" value="InterPro"/>
</dbReference>
<dbReference type="InterPro" id="IPR034505">
    <property type="entry name" value="Coproporphyrinogen-III_oxidase"/>
</dbReference>
<dbReference type="PANTHER" id="PTHR13932">
    <property type="entry name" value="COPROPORPHYRINIGEN III OXIDASE"/>
    <property type="match status" value="1"/>
</dbReference>
<dbReference type="PANTHER" id="PTHR13932:SF6">
    <property type="entry name" value="OXYGEN-INDEPENDENT COPROPORPHYRINOGEN III OXIDASE"/>
    <property type="match status" value="1"/>
</dbReference>
<reference evidence="19 20" key="1">
    <citation type="submission" date="2016-10" db="EMBL/GenBank/DDBJ databases">
        <title>Genome sequence of Planktotalea frisia SH6-1.</title>
        <authorList>
            <person name="Poehlein A."/>
            <person name="Bakenhus I."/>
            <person name="Voget S."/>
            <person name="Brinkhoff T."/>
            <person name="Simon M."/>
        </authorList>
    </citation>
    <scope>NUCLEOTIDE SEQUENCE [LARGE SCALE GENOMIC DNA]</scope>
    <source>
        <strain evidence="19 20">SH6-1</strain>
    </source>
</reference>
<dbReference type="InterPro" id="IPR023404">
    <property type="entry name" value="rSAM_horseshoe"/>
</dbReference>
<evidence type="ECO:0000256" key="2">
    <source>
        <dbReference type="ARBA" id="ARBA00004785"/>
    </source>
</evidence>
<dbReference type="SFLD" id="SFLDS00029">
    <property type="entry name" value="Radical_SAM"/>
    <property type="match status" value="1"/>
</dbReference>
<feature type="binding site" evidence="16">
    <location>
        <position position="54"/>
    </location>
    <ligand>
        <name>S-adenosyl-L-methionine</name>
        <dbReference type="ChEBI" id="CHEBI:59789"/>
        <label>1</label>
    </ligand>
</feature>
<keyword evidence="6 15" id="KW-0963">Cytoplasm</keyword>
<sequence length="451" mass="50717">MENIDPFLRHGLFDAKVPRYTSYPPANHFQNDVGHRRQSEWLSCVESDESVSIYVHIPFCKRLCWFCACRTQGTQTMRTVDAYVQTLLKEISAVRATLPKTITMGRLHLGGGTPTILSPKTMKRLLSAIFDAFDPSNDFEFSVEIDPTEASEPLLQTLIDFGMNRASIGVQDFAPEVQAAIGRLQSLEETTAVLDFLRSAGLQAINLDLLYGLPFQTEESFRQTLAHVIDMNPDRLAIYGYAHVPWMSKRQVLIKAETLPDTKQRFELANIAHDTMRDAGFAAIGIDHFAKPTDSLYKSNKAGELRRNFQGYTDDQSETLIGFGASAISRFRGGYQQNAVATSAYQDRVSIEGFAAHKGYEMSDTDTLISAMIEELMCRFHFPTRELQTRFPEHAHLIRQTSIALMSRYTDVFNINSTGLEMRPETYALVRIVAHYIDAFNSSEVAHAAAI</sequence>
<feature type="binding site" evidence="16">
    <location>
        <position position="183"/>
    </location>
    <ligand>
        <name>S-adenosyl-L-methionine</name>
        <dbReference type="ChEBI" id="CHEBI:59789"/>
        <label>2</label>
    </ligand>
</feature>
<dbReference type="NCBIfam" id="TIGR00538">
    <property type="entry name" value="hemN"/>
    <property type="match status" value="1"/>
</dbReference>
<dbReference type="RefSeq" id="WP_072631949.1">
    <property type="nucleotide sequence ID" value="NZ_MLCB01000186.1"/>
</dbReference>
<comment type="pathway">
    <text evidence="2 15">Porphyrin-containing compound metabolism; protoporphyrin-IX biosynthesis; protoporphyrinogen-IX from coproporphyrinogen-III (AdoMet route): step 1/1.</text>
</comment>
<evidence type="ECO:0000256" key="6">
    <source>
        <dbReference type="ARBA" id="ARBA00022490"/>
    </source>
</evidence>
<feature type="binding site" evidence="16">
    <location>
        <position position="111"/>
    </location>
    <ligand>
        <name>S-adenosyl-L-methionine</name>
        <dbReference type="ChEBI" id="CHEBI:59789"/>
        <label>1</label>
    </ligand>
</feature>
<comment type="subunit">
    <text evidence="4">Monomer.</text>
</comment>
<dbReference type="PROSITE" id="PS51918">
    <property type="entry name" value="RADICAL_SAM"/>
    <property type="match status" value="1"/>
</dbReference>
<protein>
    <recommendedName>
        <fullName evidence="15">Coproporphyrinogen-III oxidase</fullName>
        <ecNumber evidence="15">1.3.98.3</ecNumber>
    </recommendedName>
</protein>
<evidence type="ECO:0000256" key="7">
    <source>
        <dbReference type="ARBA" id="ARBA00022691"/>
    </source>
</evidence>
<name>A0A1L9NT16_9RHOB</name>
<dbReference type="GO" id="GO:0006782">
    <property type="term" value="P:protoporphyrinogen IX biosynthetic process"/>
    <property type="evidence" value="ECO:0007669"/>
    <property type="project" value="UniProtKB-UniPathway"/>
</dbReference>
<proteinExistence type="inferred from homology"/>
<evidence type="ECO:0000256" key="9">
    <source>
        <dbReference type="ARBA" id="ARBA00023002"/>
    </source>
</evidence>
<comment type="function">
    <text evidence="13">Involved in the heme biosynthesis. Catalyzes the anaerobic oxidative decarboxylation of propionate groups of rings A and B of coproporphyrinogen III to yield the vinyl groups in protoporphyrinogen IX.</text>
</comment>
<dbReference type="OrthoDB" id="9808022at2"/>
<comment type="catalytic activity">
    <reaction evidence="14 15">
        <text>coproporphyrinogen III + 2 S-adenosyl-L-methionine = protoporphyrinogen IX + 2 5'-deoxyadenosine + 2 L-methionine + 2 CO2</text>
        <dbReference type="Rhea" id="RHEA:15425"/>
        <dbReference type="ChEBI" id="CHEBI:16526"/>
        <dbReference type="ChEBI" id="CHEBI:17319"/>
        <dbReference type="ChEBI" id="CHEBI:57307"/>
        <dbReference type="ChEBI" id="CHEBI:57309"/>
        <dbReference type="ChEBI" id="CHEBI:57844"/>
        <dbReference type="ChEBI" id="CHEBI:59789"/>
        <dbReference type="EC" id="1.3.98.3"/>
    </reaction>
</comment>